<gene>
    <name evidence="1" type="ORF">G3T16_19020</name>
</gene>
<organism evidence="1 2">
    <name type="scientific">Kineobactrum salinum</name>
    <dbReference type="NCBI Taxonomy" id="2708301"/>
    <lineage>
        <taxon>Bacteria</taxon>
        <taxon>Pseudomonadati</taxon>
        <taxon>Pseudomonadota</taxon>
        <taxon>Gammaproteobacteria</taxon>
        <taxon>Cellvibrionales</taxon>
        <taxon>Halieaceae</taxon>
        <taxon>Kineobactrum</taxon>
    </lineage>
</organism>
<dbReference type="EMBL" id="CP048711">
    <property type="protein sequence ID" value="QIB67186.1"/>
    <property type="molecule type" value="Genomic_DNA"/>
</dbReference>
<keyword evidence="2" id="KW-1185">Reference proteome</keyword>
<name>A0A6C0U5C7_9GAMM</name>
<accession>A0A6C0U5C7</accession>
<dbReference type="AlphaFoldDB" id="A0A6C0U5C7"/>
<evidence type="ECO:0000313" key="1">
    <source>
        <dbReference type="EMBL" id="QIB67186.1"/>
    </source>
</evidence>
<protein>
    <submittedName>
        <fullName evidence="1">Uncharacterized protein</fullName>
    </submittedName>
</protein>
<proteinExistence type="predicted"/>
<reference evidence="1 2" key="1">
    <citation type="submission" date="2020-02" db="EMBL/GenBank/DDBJ databases">
        <title>Genome sequencing for Kineobactrum sp. M2.</title>
        <authorList>
            <person name="Park S.-J."/>
        </authorList>
    </citation>
    <scope>NUCLEOTIDE SEQUENCE [LARGE SCALE GENOMIC DNA]</scope>
    <source>
        <strain evidence="1 2">M2</strain>
    </source>
</reference>
<evidence type="ECO:0000313" key="2">
    <source>
        <dbReference type="Proteomes" id="UP000477680"/>
    </source>
</evidence>
<dbReference type="KEGG" id="kim:G3T16_19020"/>
<dbReference type="RefSeq" id="WP_163496613.1">
    <property type="nucleotide sequence ID" value="NZ_CP048711.1"/>
</dbReference>
<sequence>MEITSTPIRDKSNAFRVFFDKALTADGRPAPIDVVGLLEHVDDDVCEVTLTKGDLSNEVNIEIGLEAIRLGYKKLEFHRSMGGLATRWATLVRRADGMDYYHVDLEKAVKTYEMRGNS</sequence>
<dbReference type="Proteomes" id="UP000477680">
    <property type="component" value="Chromosome"/>
</dbReference>